<keyword evidence="1" id="KW-0560">Oxidoreductase</keyword>
<evidence type="ECO:0000259" key="3">
    <source>
        <dbReference type="Pfam" id="PF01370"/>
    </source>
</evidence>
<comment type="similarity">
    <text evidence="2">Belongs to the NAD(P)-dependent epimerase/dehydratase family. Dihydroflavonol-4-reductase subfamily.</text>
</comment>
<dbReference type="InterPro" id="IPR001509">
    <property type="entry name" value="Epimerase_deHydtase"/>
</dbReference>
<organism evidence="4 5">
    <name type="scientific">Corallococcus terminator</name>
    <dbReference type="NCBI Taxonomy" id="2316733"/>
    <lineage>
        <taxon>Bacteria</taxon>
        <taxon>Pseudomonadati</taxon>
        <taxon>Myxococcota</taxon>
        <taxon>Myxococcia</taxon>
        <taxon>Myxococcales</taxon>
        <taxon>Cystobacterineae</taxon>
        <taxon>Myxococcaceae</taxon>
        <taxon>Corallococcus</taxon>
    </lineage>
</organism>
<accession>A0A3A8J3W4</accession>
<dbReference type="Gene3D" id="3.40.50.720">
    <property type="entry name" value="NAD(P)-binding Rossmann-like Domain"/>
    <property type="match status" value="1"/>
</dbReference>
<evidence type="ECO:0000256" key="1">
    <source>
        <dbReference type="ARBA" id="ARBA00023002"/>
    </source>
</evidence>
<dbReference type="OrthoDB" id="5366167at2"/>
<keyword evidence="5" id="KW-1185">Reference proteome</keyword>
<dbReference type="InterPro" id="IPR036291">
    <property type="entry name" value="NAD(P)-bd_dom_sf"/>
</dbReference>
<dbReference type="Pfam" id="PF01370">
    <property type="entry name" value="Epimerase"/>
    <property type="match status" value="1"/>
</dbReference>
<dbReference type="PANTHER" id="PTHR10366">
    <property type="entry name" value="NAD DEPENDENT EPIMERASE/DEHYDRATASE"/>
    <property type="match status" value="1"/>
</dbReference>
<dbReference type="GO" id="GO:0016616">
    <property type="term" value="F:oxidoreductase activity, acting on the CH-OH group of donors, NAD or NADP as acceptor"/>
    <property type="evidence" value="ECO:0007669"/>
    <property type="project" value="TreeGrafter"/>
</dbReference>
<dbReference type="FunFam" id="3.40.50.720:FF:000336">
    <property type="entry name" value="Aldehyde reductase"/>
    <property type="match status" value="1"/>
</dbReference>
<proteinExistence type="inferred from homology"/>
<dbReference type="EMBL" id="RAVZ01000060">
    <property type="protein sequence ID" value="RKG90155.1"/>
    <property type="molecule type" value="Genomic_DNA"/>
</dbReference>
<evidence type="ECO:0000256" key="2">
    <source>
        <dbReference type="ARBA" id="ARBA00023445"/>
    </source>
</evidence>
<gene>
    <name evidence="4" type="ORF">D7V88_11570</name>
</gene>
<dbReference type="RefSeq" id="WP_120540684.1">
    <property type="nucleotide sequence ID" value="NZ_RAVZ01000060.1"/>
</dbReference>
<dbReference type="InterPro" id="IPR050425">
    <property type="entry name" value="NAD(P)_dehydrat-like"/>
</dbReference>
<sequence length="346" mass="37143">MGAALKDDVVLVTGGSGFLGGWTVVCLLKQGYRVRTTVRSLEREAEIRADVATQVDPGDRLSFVAANLLADEGWERAADGARYILHVASPMGIGEFKTQDLIRPAREGTLRVLKAGAKAGVERVVMTSSLQAALPPADFSADAPASDERVWTDLASRDATHYTQAKTLAEQDAWAFMRQGGAGAMTLSTVLPAFIQGPMLGRDISGSLEVVARMLRGELSPLPRLGFSIVDVRDLADLHLKAMTAPGAAGERFAGSGDFLWMSDMARVLREHLGGPAAKVSTRTAPDFLVRFGALFNPEIRQLMPNLGLRRTFSTAKAERMLGWRARPATEALVASAESLVRQGLV</sequence>
<feature type="domain" description="NAD-dependent epimerase/dehydratase" evidence="3">
    <location>
        <begin position="10"/>
        <end position="248"/>
    </location>
</feature>
<dbReference type="AlphaFoldDB" id="A0A3A8J3W4"/>
<evidence type="ECO:0000313" key="4">
    <source>
        <dbReference type="EMBL" id="RKG90155.1"/>
    </source>
</evidence>
<dbReference type="SUPFAM" id="SSF51735">
    <property type="entry name" value="NAD(P)-binding Rossmann-fold domains"/>
    <property type="match status" value="1"/>
</dbReference>
<protein>
    <submittedName>
        <fullName evidence="4">NAD-dependent epimerase/dehydratase family protein</fullName>
    </submittedName>
</protein>
<dbReference type="Proteomes" id="UP000268094">
    <property type="component" value="Unassembled WGS sequence"/>
</dbReference>
<evidence type="ECO:0000313" key="5">
    <source>
        <dbReference type="Proteomes" id="UP000268094"/>
    </source>
</evidence>
<dbReference type="PANTHER" id="PTHR10366:SF564">
    <property type="entry name" value="STEROL-4-ALPHA-CARBOXYLATE 3-DEHYDROGENASE, DECARBOXYLATING"/>
    <property type="match status" value="1"/>
</dbReference>
<name>A0A3A8J3W4_9BACT</name>
<reference evidence="5" key="1">
    <citation type="submission" date="2018-09" db="EMBL/GenBank/DDBJ databases">
        <authorList>
            <person name="Livingstone P.G."/>
            <person name="Whitworth D.E."/>
        </authorList>
    </citation>
    <scope>NUCLEOTIDE SEQUENCE [LARGE SCALE GENOMIC DNA]</scope>
    <source>
        <strain evidence="5">CA054A</strain>
    </source>
</reference>
<comment type="caution">
    <text evidence="4">The sequence shown here is derived from an EMBL/GenBank/DDBJ whole genome shotgun (WGS) entry which is preliminary data.</text>
</comment>